<organism evidence="1 2">
    <name type="scientific">Bordetella genomosp. 9</name>
    <dbReference type="NCBI Taxonomy" id="1416803"/>
    <lineage>
        <taxon>Bacteria</taxon>
        <taxon>Pseudomonadati</taxon>
        <taxon>Pseudomonadota</taxon>
        <taxon>Betaproteobacteria</taxon>
        <taxon>Burkholderiales</taxon>
        <taxon>Alcaligenaceae</taxon>
        <taxon>Bordetella</taxon>
    </lineage>
</organism>
<keyword evidence="2" id="KW-1185">Reference proteome</keyword>
<dbReference type="Proteomes" id="UP000194139">
    <property type="component" value="Chromosome"/>
</dbReference>
<evidence type="ECO:0000313" key="1">
    <source>
        <dbReference type="EMBL" id="ARP87467.1"/>
    </source>
</evidence>
<dbReference type="EMBL" id="CP021109">
    <property type="protein sequence ID" value="ARP87467.1"/>
    <property type="molecule type" value="Genomic_DNA"/>
</dbReference>
<evidence type="ECO:0000313" key="2">
    <source>
        <dbReference type="Proteomes" id="UP000194139"/>
    </source>
</evidence>
<dbReference type="AlphaFoldDB" id="A0A1W6Z269"/>
<reference evidence="1 2" key="1">
    <citation type="submission" date="2017-05" db="EMBL/GenBank/DDBJ databases">
        <title>Complete and WGS of Bordetella genogroups.</title>
        <authorList>
            <person name="Spilker T."/>
            <person name="LiPuma J."/>
        </authorList>
    </citation>
    <scope>NUCLEOTIDE SEQUENCE [LARGE SCALE GENOMIC DNA]</scope>
    <source>
        <strain evidence="1 2">AU17164</strain>
    </source>
</reference>
<proteinExistence type="predicted"/>
<gene>
    <name evidence="1" type="ORF">CAL13_15585</name>
</gene>
<sequence length="118" mass="12609">MNVNTDKPAQGTIDGEKEIHTVGTRYPLSYGTGPTVWWKPVLVTSSPAPSPSPDNGSNSLCDELPNIMKSICSLTVLMHKVVDACYPPSSWPTQPYPDGCSAHGHKHKGCGCNGQSKD</sequence>
<protein>
    <submittedName>
        <fullName evidence="1">Uncharacterized protein</fullName>
    </submittedName>
</protein>
<name>A0A1W6Z269_9BORD</name>
<accession>A0A1W6Z269</accession>